<name>A0A9P8EXE4_AURME</name>
<protein>
    <submittedName>
        <fullName evidence="2">Uncharacterized protein</fullName>
    </submittedName>
</protein>
<dbReference type="Proteomes" id="UP000779574">
    <property type="component" value="Unassembled WGS sequence"/>
</dbReference>
<feature type="region of interest" description="Disordered" evidence="1">
    <location>
        <begin position="1"/>
        <end position="112"/>
    </location>
</feature>
<feature type="compositionally biased region" description="Basic and acidic residues" evidence="1">
    <location>
        <begin position="81"/>
        <end position="93"/>
    </location>
</feature>
<feature type="non-terminal residue" evidence="2">
    <location>
        <position position="112"/>
    </location>
</feature>
<evidence type="ECO:0000256" key="1">
    <source>
        <dbReference type="SAM" id="MobiDB-lite"/>
    </source>
</evidence>
<evidence type="ECO:0000313" key="2">
    <source>
        <dbReference type="EMBL" id="KAG9701376.1"/>
    </source>
</evidence>
<feature type="compositionally biased region" description="Low complexity" evidence="1">
    <location>
        <begin position="41"/>
        <end position="51"/>
    </location>
</feature>
<dbReference type="AlphaFoldDB" id="A0A9P8EXE4"/>
<reference evidence="2" key="2">
    <citation type="submission" date="2021-08" db="EMBL/GenBank/DDBJ databases">
        <authorList>
            <person name="Gostincar C."/>
            <person name="Sun X."/>
            <person name="Song Z."/>
            <person name="Gunde-Cimerman N."/>
        </authorList>
    </citation>
    <scope>NUCLEOTIDE SEQUENCE</scope>
    <source>
        <strain evidence="2">EXF-9911</strain>
    </source>
</reference>
<feature type="compositionally biased region" description="Basic and acidic residues" evidence="1">
    <location>
        <begin position="1"/>
        <end position="16"/>
    </location>
</feature>
<accession>A0A9P8EXE4</accession>
<reference evidence="2" key="1">
    <citation type="journal article" date="2021" name="J Fungi (Basel)">
        <title>Virulence traits and population genomics of the black yeast Aureobasidium melanogenum.</title>
        <authorList>
            <person name="Cernosa A."/>
            <person name="Sun X."/>
            <person name="Gostincar C."/>
            <person name="Fang C."/>
            <person name="Gunde-Cimerman N."/>
            <person name="Song Z."/>
        </authorList>
    </citation>
    <scope>NUCLEOTIDE SEQUENCE</scope>
    <source>
        <strain evidence="2">EXF-9911</strain>
    </source>
</reference>
<dbReference type="EMBL" id="JAHFXF010000001">
    <property type="protein sequence ID" value="KAG9701376.1"/>
    <property type="molecule type" value="Genomic_DNA"/>
</dbReference>
<gene>
    <name evidence="2" type="ORF">KCU76_g71</name>
</gene>
<organism evidence="2 3">
    <name type="scientific">Aureobasidium melanogenum</name>
    <name type="common">Aureobasidium pullulans var. melanogenum</name>
    <dbReference type="NCBI Taxonomy" id="46634"/>
    <lineage>
        <taxon>Eukaryota</taxon>
        <taxon>Fungi</taxon>
        <taxon>Dikarya</taxon>
        <taxon>Ascomycota</taxon>
        <taxon>Pezizomycotina</taxon>
        <taxon>Dothideomycetes</taxon>
        <taxon>Dothideomycetidae</taxon>
        <taxon>Dothideales</taxon>
        <taxon>Saccotheciaceae</taxon>
        <taxon>Aureobasidium</taxon>
    </lineage>
</organism>
<sequence>MRDEGISRTPQKREASEGLGWGGGEIRQSIEYPGYFSGQRSSSSMPSSPSPQIRGERGSMSPVPQRYLGTPEQKGRKGVLRKREEGGGEGREEQTEEEGEEALSSIVQHQRH</sequence>
<evidence type="ECO:0000313" key="3">
    <source>
        <dbReference type="Proteomes" id="UP000779574"/>
    </source>
</evidence>
<comment type="caution">
    <text evidence="2">The sequence shown here is derived from an EMBL/GenBank/DDBJ whole genome shotgun (WGS) entry which is preliminary data.</text>
</comment>
<proteinExistence type="predicted"/>